<dbReference type="Proteomes" id="UP001283361">
    <property type="component" value="Unassembled WGS sequence"/>
</dbReference>
<name>A0AAE0YBX9_9GAST</name>
<sequence length="150" mass="16658">METGALENHELTSLLKYLAARQTDSLCNPTQLHLRRNRGFFLPFRRRMMHMKERQNHNFAIKFSAPTASVAVGVSESRRSGEPHTPLGDNYKLGGSFCVCCAIGLSSADLGARRKLTDGLHPVLCMHDCSFSNKCVMVEQCKLGIVSTQC</sequence>
<comment type="caution">
    <text evidence="1">The sequence shown here is derived from an EMBL/GenBank/DDBJ whole genome shotgun (WGS) entry which is preliminary data.</text>
</comment>
<proteinExistence type="predicted"/>
<evidence type="ECO:0000313" key="2">
    <source>
        <dbReference type="Proteomes" id="UP001283361"/>
    </source>
</evidence>
<accession>A0AAE0YBX9</accession>
<reference evidence="1" key="1">
    <citation type="journal article" date="2023" name="G3 (Bethesda)">
        <title>A reference genome for the long-term kleptoplast-retaining sea slug Elysia crispata morphotype clarki.</title>
        <authorList>
            <person name="Eastman K.E."/>
            <person name="Pendleton A.L."/>
            <person name="Shaikh M.A."/>
            <person name="Suttiyut T."/>
            <person name="Ogas R."/>
            <person name="Tomko P."/>
            <person name="Gavelis G."/>
            <person name="Widhalm J.R."/>
            <person name="Wisecaver J.H."/>
        </authorList>
    </citation>
    <scope>NUCLEOTIDE SEQUENCE</scope>
    <source>
        <strain evidence="1">ECLA1</strain>
    </source>
</reference>
<protein>
    <submittedName>
        <fullName evidence="1">Uncharacterized protein</fullName>
    </submittedName>
</protein>
<organism evidence="1 2">
    <name type="scientific">Elysia crispata</name>
    <name type="common">lettuce slug</name>
    <dbReference type="NCBI Taxonomy" id="231223"/>
    <lineage>
        <taxon>Eukaryota</taxon>
        <taxon>Metazoa</taxon>
        <taxon>Spiralia</taxon>
        <taxon>Lophotrochozoa</taxon>
        <taxon>Mollusca</taxon>
        <taxon>Gastropoda</taxon>
        <taxon>Heterobranchia</taxon>
        <taxon>Euthyneura</taxon>
        <taxon>Panpulmonata</taxon>
        <taxon>Sacoglossa</taxon>
        <taxon>Placobranchoidea</taxon>
        <taxon>Plakobranchidae</taxon>
        <taxon>Elysia</taxon>
    </lineage>
</organism>
<dbReference type="AlphaFoldDB" id="A0AAE0YBX9"/>
<gene>
    <name evidence="1" type="ORF">RRG08_004309</name>
</gene>
<evidence type="ECO:0000313" key="1">
    <source>
        <dbReference type="EMBL" id="KAK3740373.1"/>
    </source>
</evidence>
<keyword evidence="2" id="KW-1185">Reference proteome</keyword>
<dbReference type="EMBL" id="JAWDGP010006471">
    <property type="protein sequence ID" value="KAK3740373.1"/>
    <property type="molecule type" value="Genomic_DNA"/>
</dbReference>